<dbReference type="InterPro" id="IPR012349">
    <property type="entry name" value="Split_barrel_FMN-bd"/>
</dbReference>
<evidence type="ECO:0000313" key="2">
    <source>
        <dbReference type="EMBL" id="OQO93825.1"/>
    </source>
</evidence>
<comment type="caution">
    <text evidence="2">The sequence shown here is derived from an EMBL/GenBank/DDBJ whole genome shotgun (WGS) entry which is preliminary data.</text>
</comment>
<evidence type="ECO:0000256" key="1">
    <source>
        <dbReference type="ARBA" id="ARBA00023002"/>
    </source>
</evidence>
<sequence length="137" mass="15618">MRFRDDPDGDRFFALRTFRRDGRATATPVWLAPVGDHWYAYTPSRSWKVVRIRRTPRIEIAPSTFDGTPTGAWLTGNARILPTAELPAAKRAMLAKYGTAFRWFMLVTFLGRWRRRGGPAVALEFVLDEPSAEDTTT</sequence>
<dbReference type="GO" id="GO:0070967">
    <property type="term" value="F:coenzyme F420 binding"/>
    <property type="evidence" value="ECO:0007669"/>
    <property type="project" value="TreeGrafter"/>
</dbReference>
<proteinExistence type="predicted"/>
<dbReference type="GO" id="GO:0016627">
    <property type="term" value="F:oxidoreductase activity, acting on the CH-CH group of donors"/>
    <property type="evidence" value="ECO:0007669"/>
    <property type="project" value="TreeGrafter"/>
</dbReference>
<keyword evidence="3" id="KW-1185">Reference proteome</keyword>
<dbReference type="NCBIfam" id="TIGR03666">
    <property type="entry name" value="Rv2061_F420"/>
    <property type="match status" value="1"/>
</dbReference>
<dbReference type="PANTHER" id="PTHR35176">
    <property type="entry name" value="HEME OXYGENASE HI_0854-RELATED"/>
    <property type="match status" value="1"/>
</dbReference>
<dbReference type="InterPro" id="IPR052019">
    <property type="entry name" value="F420H2_bilvrd_red/Heme_oxyg"/>
</dbReference>
<reference evidence="2 3" key="1">
    <citation type="submission" date="2017-02" db="EMBL/GenBank/DDBJ databases">
        <title>Draft genome of Saccharomonospora sp. 154.</title>
        <authorList>
            <person name="Alonso-Carmona G.S."/>
            <person name="De La Haba R."/>
            <person name="Vera-Gargallo B."/>
            <person name="Sandoval-Trujillo A.H."/>
            <person name="Ramirez-Duran N."/>
            <person name="Ventosa A."/>
        </authorList>
    </citation>
    <scope>NUCLEOTIDE SEQUENCE [LARGE SCALE GENOMIC DNA]</scope>
    <source>
        <strain evidence="2 3">LRS4.154</strain>
    </source>
</reference>
<dbReference type="STRING" id="1962155.B1813_04675"/>
<dbReference type="RefSeq" id="WP_081190748.1">
    <property type="nucleotide sequence ID" value="NZ_MWIH01000003.1"/>
</dbReference>
<organism evidence="2 3">
    <name type="scientific">Saccharomonospora piscinae</name>
    <dbReference type="NCBI Taxonomy" id="687388"/>
    <lineage>
        <taxon>Bacteria</taxon>
        <taxon>Bacillati</taxon>
        <taxon>Actinomycetota</taxon>
        <taxon>Actinomycetes</taxon>
        <taxon>Pseudonocardiales</taxon>
        <taxon>Pseudonocardiaceae</taxon>
        <taxon>Saccharomonospora</taxon>
    </lineage>
</organism>
<dbReference type="EMBL" id="MWIH01000003">
    <property type="protein sequence ID" value="OQO93825.1"/>
    <property type="molecule type" value="Genomic_DNA"/>
</dbReference>
<dbReference type="AlphaFoldDB" id="A0A1V9A9M2"/>
<dbReference type="Gene3D" id="2.30.110.10">
    <property type="entry name" value="Electron Transport, Fmn-binding Protein, Chain A"/>
    <property type="match status" value="1"/>
</dbReference>
<dbReference type="PANTHER" id="PTHR35176:SF11">
    <property type="entry name" value="PYRIDOXAMINE 5'-PHOSPHATE OXIDASE FAMILY PROTEIN"/>
    <property type="match status" value="1"/>
</dbReference>
<dbReference type="InterPro" id="IPR019965">
    <property type="entry name" value="PPOX_F420-dep_Rv2061_put"/>
</dbReference>
<name>A0A1V9A9M2_SACPI</name>
<dbReference type="Proteomes" id="UP000192591">
    <property type="component" value="Unassembled WGS sequence"/>
</dbReference>
<protein>
    <submittedName>
        <fullName evidence="2">Uncharacterized protein</fullName>
    </submittedName>
</protein>
<gene>
    <name evidence="2" type="ORF">B1813_04675</name>
</gene>
<evidence type="ECO:0000313" key="3">
    <source>
        <dbReference type="Proteomes" id="UP000192591"/>
    </source>
</evidence>
<accession>A0A1V9A9M2</accession>
<keyword evidence="1" id="KW-0560">Oxidoreductase</keyword>
<dbReference type="SUPFAM" id="SSF50475">
    <property type="entry name" value="FMN-binding split barrel"/>
    <property type="match status" value="1"/>
</dbReference>
<dbReference type="GO" id="GO:0005829">
    <property type="term" value="C:cytosol"/>
    <property type="evidence" value="ECO:0007669"/>
    <property type="project" value="TreeGrafter"/>
</dbReference>